<protein>
    <submittedName>
        <fullName evidence="2">Uncharacterized protein</fullName>
    </submittedName>
</protein>
<comment type="caution">
    <text evidence="2">The sequence shown here is derived from an EMBL/GenBank/DDBJ whole genome shotgun (WGS) entry which is preliminary data.</text>
</comment>
<feature type="region of interest" description="Disordered" evidence="1">
    <location>
        <begin position="80"/>
        <end position="145"/>
    </location>
</feature>
<accession>A0A3C1KQG9</accession>
<dbReference type="AlphaFoldDB" id="A0A3C1KQG9"/>
<evidence type="ECO:0000313" key="3">
    <source>
        <dbReference type="Proteomes" id="UP000259273"/>
    </source>
</evidence>
<feature type="compositionally biased region" description="Basic and acidic residues" evidence="1">
    <location>
        <begin position="172"/>
        <end position="188"/>
    </location>
</feature>
<gene>
    <name evidence="2" type="ORF">DCP75_14565</name>
</gene>
<feature type="region of interest" description="Disordered" evidence="1">
    <location>
        <begin position="209"/>
        <end position="229"/>
    </location>
</feature>
<reference evidence="2 3" key="1">
    <citation type="journal article" date="2018" name="Nat. Biotechnol.">
        <title>A standardized bacterial taxonomy based on genome phylogeny substantially revises the tree of life.</title>
        <authorList>
            <person name="Parks D.H."/>
            <person name="Chuvochina M."/>
            <person name="Waite D.W."/>
            <person name="Rinke C."/>
            <person name="Skarshewski A."/>
            <person name="Chaumeil P.A."/>
            <person name="Hugenholtz P."/>
        </authorList>
    </citation>
    <scope>NUCLEOTIDE SEQUENCE [LARGE SCALE GENOMIC DNA]</scope>
    <source>
        <strain evidence="2">UBA9158</strain>
    </source>
</reference>
<name>A0A3C1KQG9_9GAMM</name>
<dbReference type="Proteomes" id="UP000259273">
    <property type="component" value="Unassembled WGS sequence"/>
</dbReference>
<dbReference type="STRING" id="1121937.GCA_000423125_00381"/>
<evidence type="ECO:0000256" key="1">
    <source>
        <dbReference type="SAM" id="MobiDB-lite"/>
    </source>
</evidence>
<organism evidence="2 3">
    <name type="scientific">Haliea salexigens</name>
    <dbReference type="NCBI Taxonomy" id="287487"/>
    <lineage>
        <taxon>Bacteria</taxon>
        <taxon>Pseudomonadati</taxon>
        <taxon>Pseudomonadota</taxon>
        <taxon>Gammaproteobacteria</taxon>
        <taxon>Cellvibrionales</taxon>
        <taxon>Halieaceae</taxon>
        <taxon>Haliea</taxon>
    </lineage>
</organism>
<proteinExistence type="predicted"/>
<sequence>MDTRYDVMFAGELREGQDKATVRRNFARLFKAGDATLDKLFSGKPQLLKRDCDAAVAQKYREAMESAGGRPIIREVRATDQPASSGLTLAPAGSDVLRPEEREPEAPAIPAPALDVAAVGSRLAAPREPSPPAPDTSHIALGNVGERIPNLERSTAVAPLADSGLTLADPGSDLRDGQAHSPAPHDVDVSAISLAPPGAEVLEAQYRKRDTAQAPDTSAISLADPPPAE</sequence>
<feature type="region of interest" description="Disordered" evidence="1">
    <location>
        <begin position="162"/>
        <end position="190"/>
    </location>
</feature>
<dbReference type="EMBL" id="DMND01000194">
    <property type="protein sequence ID" value="HAN28915.1"/>
    <property type="molecule type" value="Genomic_DNA"/>
</dbReference>
<evidence type="ECO:0000313" key="2">
    <source>
        <dbReference type="EMBL" id="HAN28915.1"/>
    </source>
</evidence>